<dbReference type="PANTHER" id="PTHR43566:SF2">
    <property type="entry name" value="DUF4143 DOMAIN-CONTAINING PROTEIN"/>
    <property type="match status" value="1"/>
</dbReference>
<keyword evidence="2" id="KW-0547">Nucleotide-binding</keyword>
<organism evidence="2 3">
    <name type="scientific">Runella aurantiaca</name>
    <dbReference type="NCBI Taxonomy" id="2282308"/>
    <lineage>
        <taxon>Bacteria</taxon>
        <taxon>Pseudomonadati</taxon>
        <taxon>Bacteroidota</taxon>
        <taxon>Cytophagia</taxon>
        <taxon>Cytophagales</taxon>
        <taxon>Spirosomataceae</taxon>
        <taxon>Runella</taxon>
    </lineage>
</organism>
<gene>
    <name evidence="2" type="ORF">DVG78_26315</name>
</gene>
<reference evidence="2 3" key="1">
    <citation type="submission" date="2018-07" db="EMBL/GenBank/DDBJ databases">
        <title>Genome analysis of Runella aurantiaca.</title>
        <authorList>
            <person name="Yang X."/>
        </authorList>
    </citation>
    <scope>NUCLEOTIDE SEQUENCE [LARGE SCALE GENOMIC DNA]</scope>
    <source>
        <strain evidence="2 3">YX9</strain>
    </source>
</reference>
<evidence type="ECO:0000313" key="3">
    <source>
        <dbReference type="Proteomes" id="UP000253141"/>
    </source>
</evidence>
<keyword evidence="2" id="KW-0067">ATP-binding</keyword>
<evidence type="ECO:0000259" key="1">
    <source>
        <dbReference type="SMART" id="SM00382"/>
    </source>
</evidence>
<dbReference type="Pfam" id="PF13173">
    <property type="entry name" value="AAA_14"/>
    <property type="match status" value="1"/>
</dbReference>
<dbReference type="InterPro" id="IPR027417">
    <property type="entry name" value="P-loop_NTPase"/>
</dbReference>
<sequence>MIERQIKEQVVKNLTYFPVVGIVGPRQVGKTTLSKIIQKNLNIPSLHLDLELDDDLYKLQNPQTYLQMHAEKCIIIDEIQRLPSLFPLLRALIDQDRRPARFIILGSASPEMIRHSSESLAGRIAYSELTPFSLLELQSTTIQQSTHWFLGGFPSALLAPSPDFSRIWLQNFIYTFIEKDIRLLGYDISIPTMDRLLKMLAHLHSAILNVSDISRSLGVSIPTVNKYLDLLEGGFLIRRLQPYFVNLGKRLVKTPKMYIRDTGILHSLASIPSYEALYANPLIGASWEGYVIEQIYRCVEPRSWNLYYYRTQVGAEVDLVLISPSGKMTCIEIKNTNTPKLSKGFHQCINDLQPHFQYVITPSSELLITAEGVIICSLLQFLKIELPKIT</sequence>
<dbReference type="SMART" id="SM00382">
    <property type="entry name" value="AAA"/>
    <property type="match status" value="1"/>
</dbReference>
<dbReference type="InterPro" id="IPR003593">
    <property type="entry name" value="AAA+_ATPase"/>
</dbReference>
<name>A0A369I8I2_9BACT</name>
<feature type="domain" description="AAA+ ATPase" evidence="1">
    <location>
        <begin position="16"/>
        <end position="130"/>
    </location>
</feature>
<dbReference type="SUPFAM" id="SSF52540">
    <property type="entry name" value="P-loop containing nucleoside triphosphate hydrolases"/>
    <property type="match status" value="1"/>
</dbReference>
<dbReference type="PANTHER" id="PTHR43566">
    <property type="entry name" value="CONSERVED PROTEIN"/>
    <property type="match status" value="1"/>
</dbReference>
<proteinExistence type="predicted"/>
<dbReference type="Gene3D" id="3.40.50.300">
    <property type="entry name" value="P-loop containing nucleotide triphosphate hydrolases"/>
    <property type="match status" value="1"/>
</dbReference>
<dbReference type="GO" id="GO:0005524">
    <property type="term" value="F:ATP binding"/>
    <property type="evidence" value="ECO:0007669"/>
    <property type="project" value="UniProtKB-KW"/>
</dbReference>
<dbReference type="Proteomes" id="UP000253141">
    <property type="component" value="Unassembled WGS sequence"/>
</dbReference>
<dbReference type="InterPro" id="IPR041682">
    <property type="entry name" value="AAA_14"/>
</dbReference>
<dbReference type="InterPro" id="IPR025420">
    <property type="entry name" value="DUF4143"/>
</dbReference>
<dbReference type="Pfam" id="PF13635">
    <property type="entry name" value="DUF4143"/>
    <property type="match status" value="1"/>
</dbReference>
<evidence type="ECO:0000313" key="2">
    <source>
        <dbReference type="EMBL" id="RDB02986.1"/>
    </source>
</evidence>
<protein>
    <submittedName>
        <fullName evidence="2">ATP-binding protein</fullName>
    </submittedName>
</protein>
<dbReference type="EMBL" id="QPIW01000033">
    <property type="protein sequence ID" value="RDB02986.1"/>
    <property type="molecule type" value="Genomic_DNA"/>
</dbReference>
<dbReference type="AlphaFoldDB" id="A0A369I8I2"/>
<keyword evidence="3" id="KW-1185">Reference proteome</keyword>
<dbReference type="OrthoDB" id="9778168at2"/>
<comment type="caution">
    <text evidence="2">The sequence shown here is derived from an EMBL/GenBank/DDBJ whole genome shotgun (WGS) entry which is preliminary data.</text>
</comment>
<accession>A0A369I8I2</accession>